<dbReference type="EMBL" id="LNAL01000006">
    <property type="protein sequence ID" value="KUG08109.1"/>
    <property type="molecule type" value="Genomic_DNA"/>
</dbReference>
<proteinExistence type="predicted"/>
<keyword evidence="2" id="KW-1185">Reference proteome</keyword>
<accession>A0A9X0HLG6</accession>
<dbReference type="Proteomes" id="UP000054223">
    <property type="component" value="Unassembled WGS sequence"/>
</dbReference>
<name>A0A9X0HLG6_SOLP1</name>
<reference evidence="1 2" key="1">
    <citation type="submission" date="2015-11" db="EMBL/GenBank/DDBJ databases">
        <title>Solirubrum puertoriconensis gen. nov. an environmental bacteria isolated in Puerto Rico.</title>
        <authorList>
            <person name="Cuebas-Irizarry M.F."/>
            <person name="Montalvo-Rodriguez R."/>
        </authorList>
    </citation>
    <scope>NUCLEOTIDE SEQUENCE [LARGE SCALE GENOMIC DNA]</scope>
    <source>
        <strain evidence="1 2">MC1A</strain>
    </source>
</reference>
<dbReference type="AlphaFoldDB" id="A0A9X0HLG6"/>
<protein>
    <submittedName>
        <fullName evidence="1">Uncharacterized protein</fullName>
    </submittedName>
</protein>
<evidence type="ECO:0000313" key="1">
    <source>
        <dbReference type="EMBL" id="KUG08109.1"/>
    </source>
</evidence>
<gene>
    <name evidence="1" type="ORF">ASU33_07890</name>
</gene>
<sequence length="74" mass="8182">MGFVPTKHVKAGGSRPAGVQYERKGRIEPMCVFVALDETFAEIVLGPGQRPRVYGRGRFTSAEHLGNFLRLHAN</sequence>
<organism evidence="1 2">
    <name type="scientific">Solirubrum puertoriconensis</name>
    <dbReference type="NCBI Taxonomy" id="1751427"/>
    <lineage>
        <taxon>Bacteria</taxon>
        <taxon>Pseudomonadati</taxon>
        <taxon>Bacteroidota</taxon>
        <taxon>Cytophagia</taxon>
        <taxon>Cytophagales</taxon>
    </lineage>
</organism>
<comment type="caution">
    <text evidence="1">The sequence shown here is derived from an EMBL/GenBank/DDBJ whole genome shotgun (WGS) entry which is preliminary data.</text>
</comment>
<evidence type="ECO:0000313" key="2">
    <source>
        <dbReference type="Proteomes" id="UP000054223"/>
    </source>
</evidence>